<gene>
    <name evidence="1" type="ORF">DPMN_157407</name>
</gene>
<evidence type="ECO:0000313" key="1">
    <source>
        <dbReference type="EMBL" id="KAH3779604.1"/>
    </source>
</evidence>
<accession>A0A9D4EFD4</accession>
<name>A0A9D4EFD4_DREPO</name>
<sequence>MSSSEDDIFDMIAEQEDYLQEHRNSVDNLNIDMFTTICDDINSPDVSKHPVDTDVNVQTSDSTSWDGAIVDVNVLDTVIGDVIDDIVSADIIDSNVSGNNEEIAASSKCVG</sequence>
<reference evidence="1" key="1">
    <citation type="journal article" date="2019" name="bioRxiv">
        <title>The Genome of the Zebra Mussel, Dreissena polymorpha: A Resource for Invasive Species Research.</title>
        <authorList>
            <person name="McCartney M.A."/>
            <person name="Auch B."/>
            <person name="Kono T."/>
            <person name="Mallez S."/>
            <person name="Zhang Y."/>
            <person name="Obille A."/>
            <person name="Becker A."/>
            <person name="Abrahante J.E."/>
            <person name="Garbe J."/>
            <person name="Badalamenti J.P."/>
            <person name="Herman A."/>
            <person name="Mangelson H."/>
            <person name="Liachko I."/>
            <person name="Sullivan S."/>
            <person name="Sone E.D."/>
            <person name="Koren S."/>
            <person name="Silverstein K.A.T."/>
            <person name="Beckman K.B."/>
            <person name="Gohl D.M."/>
        </authorList>
    </citation>
    <scope>NUCLEOTIDE SEQUENCE</scope>
    <source>
        <strain evidence="1">Duluth1</strain>
        <tissue evidence="1">Whole animal</tissue>
    </source>
</reference>
<dbReference type="EMBL" id="JAIWYP010000008">
    <property type="protein sequence ID" value="KAH3779604.1"/>
    <property type="molecule type" value="Genomic_DNA"/>
</dbReference>
<dbReference type="AlphaFoldDB" id="A0A9D4EFD4"/>
<reference evidence="1" key="2">
    <citation type="submission" date="2020-11" db="EMBL/GenBank/DDBJ databases">
        <authorList>
            <person name="McCartney M.A."/>
            <person name="Auch B."/>
            <person name="Kono T."/>
            <person name="Mallez S."/>
            <person name="Becker A."/>
            <person name="Gohl D.M."/>
            <person name="Silverstein K.A.T."/>
            <person name="Koren S."/>
            <person name="Bechman K.B."/>
            <person name="Herman A."/>
            <person name="Abrahante J.E."/>
            <person name="Garbe J."/>
        </authorList>
    </citation>
    <scope>NUCLEOTIDE SEQUENCE</scope>
    <source>
        <strain evidence="1">Duluth1</strain>
        <tissue evidence="1">Whole animal</tissue>
    </source>
</reference>
<comment type="caution">
    <text evidence="1">The sequence shown here is derived from an EMBL/GenBank/DDBJ whole genome shotgun (WGS) entry which is preliminary data.</text>
</comment>
<dbReference type="Proteomes" id="UP000828390">
    <property type="component" value="Unassembled WGS sequence"/>
</dbReference>
<organism evidence="1 2">
    <name type="scientific">Dreissena polymorpha</name>
    <name type="common">Zebra mussel</name>
    <name type="synonym">Mytilus polymorpha</name>
    <dbReference type="NCBI Taxonomy" id="45954"/>
    <lineage>
        <taxon>Eukaryota</taxon>
        <taxon>Metazoa</taxon>
        <taxon>Spiralia</taxon>
        <taxon>Lophotrochozoa</taxon>
        <taxon>Mollusca</taxon>
        <taxon>Bivalvia</taxon>
        <taxon>Autobranchia</taxon>
        <taxon>Heteroconchia</taxon>
        <taxon>Euheterodonta</taxon>
        <taxon>Imparidentia</taxon>
        <taxon>Neoheterodontei</taxon>
        <taxon>Myida</taxon>
        <taxon>Dreissenoidea</taxon>
        <taxon>Dreissenidae</taxon>
        <taxon>Dreissena</taxon>
    </lineage>
</organism>
<keyword evidence="2" id="KW-1185">Reference proteome</keyword>
<protein>
    <submittedName>
        <fullName evidence="1">Uncharacterized protein</fullName>
    </submittedName>
</protein>
<evidence type="ECO:0000313" key="2">
    <source>
        <dbReference type="Proteomes" id="UP000828390"/>
    </source>
</evidence>
<proteinExistence type="predicted"/>